<accession>A0A3B0BTJ3</accession>
<dbReference type="PANTHER" id="PTHR21666">
    <property type="entry name" value="PEPTIDASE-RELATED"/>
    <property type="match status" value="1"/>
</dbReference>
<feature type="region of interest" description="Disordered" evidence="2">
    <location>
        <begin position="41"/>
        <end position="104"/>
    </location>
</feature>
<organism evidence="4 5">
    <name type="scientific">Streptomyces klenkii</name>
    <dbReference type="NCBI Taxonomy" id="1420899"/>
    <lineage>
        <taxon>Bacteria</taxon>
        <taxon>Bacillati</taxon>
        <taxon>Actinomycetota</taxon>
        <taxon>Actinomycetes</taxon>
        <taxon>Kitasatosporales</taxon>
        <taxon>Streptomycetaceae</taxon>
        <taxon>Streptomyces</taxon>
    </lineage>
</organism>
<feature type="compositionally biased region" description="Pro residues" evidence="2">
    <location>
        <begin position="48"/>
        <end position="64"/>
    </location>
</feature>
<dbReference type="InterPro" id="IPR016047">
    <property type="entry name" value="M23ase_b-sheet_dom"/>
</dbReference>
<dbReference type="Proteomes" id="UP000270343">
    <property type="component" value="Unassembled WGS sequence"/>
</dbReference>
<evidence type="ECO:0000313" key="5">
    <source>
        <dbReference type="Proteomes" id="UP000270343"/>
    </source>
</evidence>
<evidence type="ECO:0000256" key="2">
    <source>
        <dbReference type="SAM" id="MobiDB-lite"/>
    </source>
</evidence>
<evidence type="ECO:0000259" key="3">
    <source>
        <dbReference type="Pfam" id="PF01551"/>
    </source>
</evidence>
<dbReference type="Pfam" id="PF01551">
    <property type="entry name" value="Peptidase_M23"/>
    <property type="match status" value="1"/>
</dbReference>
<feature type="compositionally biased region" description="Low complexity" evidence="2">
    <location>
        <begin position="65"/>
        <end position="83"/>
    </location>
</feature>
<protein>
    <submittedName>
        <fullName evidence="4">M23 family metallopeptidase</fullName>
    </submittedName>
</protein>
<gene>
    <name evidence="4" type="ORF">D7231_06505</name>
</gene>
<name>A0A3B0BTJ3_9ACTN</name>
<dbReference type="CDD" id="cd12797">
    <property type="entry name" value="M23_peptidase"/>
    <property type="match status" value="1"/>
</dbReference>
<evidence type="ECO:0000256" key="1">
    <source>
        <dbReference type="ARBA" id="ARBA00022729"/>
    </source>
</evidence>
<dbReference type="AlphaFoldDB" id="A0A3B0BTJ3"/>
<keyword evidence="1" id="KW-0732">Signal</keyword>
<dbReference type="Gene3D" id="2.70.70.10">
    <property type="entry name" value="Glucose Permease (Domain IIA)"/>
    <property type="match status" value="1"/>
</dbReference>
<evidence type="ECO:0000313" key="4">
    <source>
        <dbReference type="EMBL" id="RKN76615.1"/>
    </source>
</evidence>
<comment type="caution">
    <text evidence="4">The sequence shown here is derived from an EMBL/GenBank/DDBJ whole genome shotgun (WGS) entry which is preliminary data.</text>
</comment>
<proteinExistence type="predicted"/>
<keyword evidence="5" id="KW-1185">Reference proteome</keyword>
<dbReference type="InterPro" id="IPR050570">
    <property type="entry name" value="Cell_wall_metabolism_enzyme"/>
</dbReference>
<dbReference type="OrthoDB" id="5245088at2"/>
<dbReference type="PANTHER" id="PTHR21666:SF289">
    <property type="entry name" value="L-ALA--D-GLU ENDOPEPTIDASE"/>
    <property type="match status" value="1"/>
</dbReference>
<dbReference type="GO" id="GO:0004222">
    <property type="term" value="F:metalloendopeptidase activity"/>
    <property type="evidence" value="ECO:0007669"/>
    <property type="project" value="TreeGrafter"/>
</dbReference>
<dbReference type="EMBL" id="RBAM01000002">
    <property type="protein sequence ID" value="RKN76615.1"/>
    <property type="molecule type" value="Genomic_DNA"/>
</dbReference>
<feature type="domain" description="M23ase beta-sheet core" evidence="3">
    <location>
        <begin position="126"/>
        <end position="201"/>
    </location>
</feature>
<dbReference type="InterPro" id="IPR011055">
    <property type="entry name" value="Dup_hybrid_motif"/>
</dbReference>
<dbReference type="SUPFAM" id="SSF51261">
    <property type="entry name" value="Duplicated hybrid motif"/>
    <property type="match status" value="1"/>
</dbReference>
<reference evidence="4 5" key="1">
    <citation type="journal article" date="2015" name="Antonie Van Leeuwenhoek">
        <title>Streptomyces klenkii sp. nov., isolated from deep marine sediment.</title>
        <authorList>
            <person name="Veyisoglu A."/>
            <person name="Sahin N."/>
        </authorList>
    </citation>
    <scope>NUCLEOTIDE SEQUENCE [LARGE SCALE GENOMIC DNA]</scope>
    <source>
        <strain evidence="4 5">KCTC 29202</strain>
    </source>
</reference>
<sequence>MTLIGSLTRLGSLSRRLLAGAGAVTLCVLAAVVAGSANADARDSAAPAPAPGGVPAPAPAPGPASAPEASAAVAPARFAAVGPGPSGPGGSGPPPGDRAWPVAGARGGRPLLVRAWRPPPVPWAAGHRGVDLVARPGQPVRAAAPGTVSFAGTVAGRGVVAVKHAGTGEPPLRTTYEPVDAVVKEGDEVSAGQVIGTLQAGPFLSHCLKGAGGAAGSGGCLHWGLLRGKIYLDPMSLLPPWMLRRPPSRLLPLSGGAGTAVISP</sequence>